<dbReference type="PANTHER" id="PTHR11538">
    <property type="entry name" value="PHENYLALANYL-TRNA SYNTHETASE"/>
    <property type="match status" value="1"/>
</dbReference>
<evidence type="ECO:0000313" key="2">
    <source>
        <dbReference type="EMBL" id="CAK7323937.1"/>
    </source>
</evidence>
<dbReference type="Proteomes" id="UP001314170">
    <property type="component" value="Unassembled WGS sequence"/>
</dbReference>
<dbReference type="AlphaFoldDB" id="A0AAV1QQB8"/>
<dbReference type="GO" id="GO:0070475">
    <property type="term" value="P:rRNA base methylation"/>
    <property type="evidence" value="ECO:0007669"/>
    <property type="project" value="InterPro"/>
</dbReference>
<protein>
    <recommendedName>
        <fullName evidence="1">25S rRNA (uridine-N(3))-methyltransferase BMT5-like domain-containing protein</fullName>
    </recommendedName>
</protein>
<reference evidence="2 3" key="1">
    <citation type="submission" date="2024-01" db="EMBL/GenBank/DDBJ databases">
        <authorList>
            <person name="Waweru B."/>
        </authorList>
    </citation>
    <scope>NUCLEOTIDE SEQUENCE [LARGE SCALE GENOMIC DNA]</scope>
</reference>
<accession>A0AAV1QQB8</accession>
<evidence type="ECO:0000313" key="3">
    <source>
        <dbReference type="Proteomes" id="UP001314170"/>
    </source>
</evidence>
<keyword evidence="3" id="KW-1185">Reference proteome</keyword>
<feature type="domain" description="25S rRNA (uridine-N(3))-methyltransferase BMT5-like" evidence="1">
    <location>
        <begin position="3"/>
        <end position="133"/>
    </location>
</feature>
<dbReference type="GO" id="GO:0005737">
    <property type="term" value="C:cytoplasm"/>
    <property type="evidence" value="ECO:0007669"/>
    <property type="project" value="TreeGrafter"/>
</dbReference>
<dbReference type="EMBL" id="CAWUPB010000209">
    <property type="protein sequence ID" value="CAK7323937.1"/>
    <property type="molecule type" value="Genomic_DNA"/>
</dbReference>
<dbReference type="PANTHER" id="PTHR11538:SF89">
    <property type="entry name" value="PROTEIN, PUTATIVE (DUF2431)-RELATED"/>
    <property type="match status" value="1"/>
</dbReference>
<comment type="caution">
    <text evidence="2">The sequence shown here is derived from an EMBL/GenBank/DDBJ whole genome shotgun (WGS) entry which is preliminary data.</text>
</comment>
<sequence length="159" mass="18216">MMMLKYWGAASNLRDLEEFGCTIIHEVNAHSMNKHPLLNRKLFDRIVYNFPHTALKRSEGNIRQIKSHRRLVKGFFESAFDMLEENGEVHVTHKTTDPYSKWGIEKLAEGAGLFLVDKVRFRKSDYPGYENKRGAGSRADENFPAGNSCTFKFGKSTSP</sequence>
<evidence type="ECO:0000259" key="1">
    <source>
        <dbReference type="Pfam" id="PF10354"/>
    </source>
</evidence>
<dbReference type="InterPro" id="IPR019446">
    <property type="entry name" value="BMT5-like"/>
</dbReference>
<dbReference type="Pfam" id="PF10354">
    <property type="entry name" value="BMT5-like"/>
    <property type="match status" value="1"/>
</dbReference>
<gene>
    <name evidence="2" type="ORF">DCAF_LOCUS1567</name>
</gene>
<name>A0AAV1QQB8_9ROSI</name>
<dbReference type="GO" id="GO:0070042">
    <property type="term" value="F:rRNA (uridine-N3-)-methyltransferase activity"/>
    <property type="evidence" value="ECO:0007669"/>
    <property type="project" value="InterPro"/>
</dbReference>
<proteinExistence type="predicted"/>
<organism evidence="2 3">
    <name type="scientific">Dovyalis caffra</name>
    <dbReference type="NCBI Taxonomy" id="77055"/>
    <lineage>
        <taxon>Eukaryota</taxon>
        <taxon>Viridiplantae</taxon>
        <taxon>Streptophyta</taxon>
        <taxon>Embryophyta</taxon>
        <taxon>Tracheophyta</taxon>
        <taxon>Spermatophyta</taxon>
        <taxon>Magnoliopsida</taxon>
        <taxon>eudicotyledons</taxon>
        <taxon>Gunneridae</taxon>
        <taxon>Pentapetalae</taxon>
        <taxon>rosids</taxon>
        <taxon>fabids</taxon>
        <taxon>Malpighiales</taxon>
        <taxon>Salicaceae</taxon>
        <taxon>Flacourtieae</taxon>
        <taxon>Dovyalis</taxon>
    </lineage>
</organism>